<accession>A0A392NCY7</accession>
<organism evidence="1 2">
    <name type="scientific">Trifolium medium</name>
    <dbReference type="NCBI Taxonomy" id="97028"/>
    <lineage>
        <taxon>Eukaryota</taxon>
        <taxon>Viridiplantae</taxon>
        <taxon>Streptophyta</taxon>
        <taxon>Embryophyta</taxon>
        <taxon>Tracheophyta</taxon>
        <taxon>Spermatophyta</taxon>
        <taxon>Magnoliopsida</taxon>
        <taxon>eudicotyledons</taxon>
        <taxon>Gunneridae</taxon>
        <taxon>Pentapetalae</taxon>
        <taxon>rosids</taxon>
        <taxon>fabids</taxon>
        <taxon>Fabales</taxon>
        <taxon>Fabaceae</taxon>
        <taxon>Papilionoideae</taxon>
        <taxon>50 kb inversion clade</taxon>
        <taxon>NPAAA clade</taxon>
        <taxon>Hologalegina</taxon>
        <taxon>IRL clade</taxon>
        <taxon>Trifolieae</taxon>
        <taxon>Trifolium</taxon>
    </lineage>
</organism>
<reference evidence="1 2" key="1">
    <citation type="journal article" date="2018" name="Front. Plant Sci.">
        <title>Red Clover (Trifolium pratense) and Zigzag Clover (T. medium) - A Picture of Genomic Similarities and Differences.</title>
        <authorList>
            <person name="Dluhosova J."/>
            <person name="Istvanek J."/>
            <person name="Nedelnik J."/>
            <person name="Repkova J."/>
        </authorList>
    </citation>
    <scope>NUCLEOTIDE SEQUENCE [LARGE SCALE GENOMIC DNA]</scope>
    <source>
        <strain evidence="2">cv. 10/8</strain>
        <tissue evidence="1">Leaf</tissue>
    </source>
</reference>
<dbReference type="Proteomes" id="UP000265520">
    <property type="component" value="Unassembled WGS sequence"/>
</dbReference>
<sequence>EYSVAAVQYSQAPFSICLLLIPQTSNLCVHPFQLESSMQATEVCMGT</sequence>
<name>A0A392NCY7_9FABA</name>
<proteinExistence type="predicted"/>
<evidence type="ECO:0000313" key="1">
    <source>
        <dbReference type="EMBL" id="MCH97680.1"/>
    </source>
</evidence>
<comment type="caution">
    <text evidence="1">The sequence shown here is derived from an EMBL/GenBank/DDBJ whole genome shotgun (WGS) entry which is preliminary data.</text>
</comment>
<keyword evidence="2" id="KW-1185">Reference proteome</keyword>
<evidence type="ECO:0000313" key="2">
    <source>
        <dbReference type="Proteomes" id="UP000265520"/>
    </source>
</evidence>
<dbReference type="AlphaFoldDB" id="A0A392NCY7"/>
<dbReference type="EMBL" id="LXQA010035646">
    <property type="protein sequence ID" value="MCH97680.1"/>
    <property type="molecule type" value="Genomic_DNA"/>
</dbReference>
<feature type="non-terminal residue" evidence="1">
    <location>
        <position position="1"/>
    </location>
</feature>
<protein>
    <submittedName>
        <fullName evidence="1">Uncharacterized protein</fullName>
    </submittedName>
</protein>